<proteinExistence type="inferred from homology"/>
<evidence type="ECO:0000256" key="1">
    <source>
        <dbReference type="ARBA" id="ARBA00006598"/>
    </source>
</evidence>
<dbReference type="AlphaFoldDB" id="A0A5B9P6V3"/>
<evidence type="ECO:0000256" key="6">
    <source>
        <dbReference type="RuleBase" id="RU000568"/>
    </source>
</evidence>
<evidence type="ECO:0000256" key="3">
    <source>
        <dbReference type="ARBA" id="ARBA00023274"/>
    </source>
</evidence>
<dbReference type="KEGG" id="mff:MFFC18_11240"/>
<dbReference type="HAMAP" id="MF_00514">
    <property type="entry name" value="Ribosomal_bL35"/>
    <property type="match status" value="1"/>
</dbReference>
<dbReference type="Proteomes" id="UP000322214">
    <property type="component" value="Chromosome"/>
</dbReference>
<name>A0A5B9P6V3_9BACT</name>
<dbReference type="NCBIfam" id="TIGR00001">
    <property type="entry name" value="rpmI_bact"/>
    <property type="match status" value="1"/>
</dbReference>
<evidence type="ECO:0000313" key="8">
    <source>
        <dbReference type="Proteomes" id="UP000322214"/>
    </source>
</evidence>
<evidence type="ECO:0000256" key="2">
    <source>
        <dbReference type="ARBA" id="ARBA00022980"/>
    </source>
</evidence>
<protein>
    <recommendedName>
        <fullName evidence="4 5">Large ribosomal subunit protein bL35</fullName>
    </recommendedName>
</protein>
<dbReference type="FunFam" id="4.10.410.60:FF:000001">
    <property type="entry name" value="50S ribosomal protein L35"/>
    <property type="match status" value="1"/>
</dbReference>
<evidence type="ECO:0000256" key="4">
    <source>
        <dbReference type="ARBA" id="ARBA00071664"/>
    </source>
</evidence>
<accession>A0A5B9P6V3</accession>
<organism evidence="7 8">
    <name type="scientific">Mariniblastus fucicola</name>
    <dbReference type="NCBI Taxonomy" id="980251"/>
    <lineage>
        <taxon>Bacteria</taxon>
        <taxon>Pseudomonadati</taxon>
        <taxon>Planctomycetota</taxon>
        <taxon>Planctomycetia</taxon>
        <taxon>Pirellulales</taxon>
        <taxon>Pirellulaceae</taxon>
        <taxon>Mariniblastus</taxon>
    </lineage>
</organism>
<keyword evidence="3 5" id="KW-0687">Ribonucleoprotein</keyword>
<evidence type="ECO:0000313" key="7">
    <source>
        <dbReference type="EMBL" id="QEG21269.1"/>
    </source>
</evidence>
<dbReference type="OrthoDB" id="47476at2"/>
<comment type="similarity">
    <text evidence="1 5 6">Belongs to the bacterial ribosomal protein bL35 family.</text>
</comment>
<keyword evidence="8" id="KW-1185">Reference proteome</keyword>
<sequence length="69" mass="7761">MTANKMKTHKGTKKRFKITATGKILHRASGTSHRNVRVSQKRKRNLRGTRVLATCMEASVKAALGKYSY</sequence>
<dbReference type="PANTHER" id="PTHR33343:SF1">
    <property type="entry name" value="LARGE RIBOSOMAL SUBUNIT PROTEIN BL35M"/>
    <property type="match status" value="1"/>
</dbReference>
<evidence type="ECO:0000256" key="5">
    <source>
        <dbReference type="HAMAP-Rule" id="MF_00514"/>
    </source>
</evidence>
<dbReference type="PANTHER" id="PTHR33343">
    <property type="entry name" value="54S RIBOSOMAL PROTEIN BL35M"/>
    <property type="match status" value="1"/>
</dbReference>
<keyword evidence="2 5" id="KW-0689">Ribosomal protein</keyword>
<dbReference type="EMBL" id="CP042912">
    <property type="protein sequence ID" value="QEG21269.1"/>
    <property type="molecule type" value="Genomic_DNA"/>
</dbReference>
<dbReference type="GO" id="GO:0022625">
    <property type="term" value="C:cytosolic large ribosomal subunit"/>
    <property type="evidence" value="ECO:0007669"/>
    <property type="project" value="TreeGrafter"/>
</dbReference>
<dbReference type="PRINTS" id="PR00064">
    <property type="entry name" value="RIBOSOMALL35"/>
</dbReference>
<dbReference type="GO" id="GO:0006412">
    <property type="term" value="P:translation"/>
    <property type="evidence" value="ECO:0007669"/>
    <property type="project" value="UniProtKB-UniRule"/>
</dbReference>
<reference evidence="7 8" key="1">
    <citation type="submission" date="2019-08" db="EMBL/GenBank/DDBJ databases">
        <title>Deep-cultivation of Planctomycetes and their phenomic and genomic characterization uncovers novel biology.</title>
        <authorList>
            <person name="Wiegand S."/>
            <person name="Jogler M."/>
            <person name="Boedeker C."/>
            <person name="Pinto D."/>
            <person name="Vollmers J."/>
            <person name="Rivas-Marin E."/>
            <person name="Kohn T."/>
            <person name="Peeters S.H."/>
            <person name="Heuer A."/>
            <person name="Rast P."/>
            <person name="Oberbeckmann S."/>
            <person name="Bunk B."/>
            <person name="Jeske O."/>
            <person name="Meyerdierks A."/>
            <person name="Storesund J.E."/>
            <person name="Kallscheuer N."/>
            <person name="Luecker S."/>
            <person name="Lage O.M."/>
            <person name="Pohl T."/>
            <person name="Merkel B.J."/>
            <person name="Hornburger P."/>
            <person name="Mueller R.-W."/>
            <person name="Bruemmer F."/>
            <person name="Labrenz M."/>
            <person name="Spormann A.M."/>
            <person name="Op den Camp H."/>
            <person name="Overmann J."/>
            <person name="Amann R."/>
            <person name="Jetten M.S.M."/>
            <person name="Mascher T."/>
            <person name="Medema M.H."/>
            <person name="Devos D.P."/>
            <person name="Kaster A.-K."/>
            <person name="Ovreas L."/>
            <person name="Rohde M."/>
            <person name="Galperin M.Y."/>
            <person name="Jogler C."/>
        </authorList>
    </citation>
    <scope>NUCLEOTIDE SEQUENCE [LARGE SCALE GENOMIC DNA]</scope>
    <source>
        <strain evidence="7 8">FC18</strain>
    </source>
</reference>
<gene>
    <name evidence="5 7" type="primary">rpmI</name>
    <name evidence="7" type="ORF">MFFC18_11240</name>
</gene>
<dbReference type="InterPro" id="IPR037229">
    <property type="entry name" value="Ribosomal_bL35_sf"/>
</dbReference>
<dbReference type="GO" id="GO:0003735">
    <property type="term" value="F:structural constituent of ribosome"/>
    <property type="evidence" value="ECO:0007669"/>
    <property type="project" value="InterPro"/>
</dbReference>
<dbReference type="SUPFAM" id="SSF143034">
    <property type="entry name" value="L35p-like"/>
    <property type="match status" value="1"/>
</dbReference>
<dbReference type="Gene3D" id="4.10.410.60">
    <property type="match status" value="1"/>
</dbReference>
<dbReference type="STRING" id="980251.GCA_001642875_01816"/>
<dbReference type="InterPro" id="IPR001706">
    <property type="entry name" value="Ribosomal_bL35"/>
</dbReference>
<dbReference type="InterPro" id="IPR021137">
    <property type="entry name" value="Ribosomal_bL35-like"/>
</dbReference>
<dbReference type="Pfam" id="PF01632">
    <property type="entry name" value="Ribosomal_L35p"/>
    <property type="match status" value="1"/>
</dbReference>